<dbReference type="PROSITE" id="PS51160">
    <property type="entry name" value="ACYLPHOSPHATASE_3"/>
    <property type="match status" value="1"/>
</dbReference>
<dbReference type="Proteomes" id="UP000461443">
    <property type="component" value="Unassembled WGS sequence"/>
</dbReference>
<comment type="caution">
    <text evidence="11">The sequence shown here is derived from an EMBL/GenBank/DDBJ whole genome shotgun (WGS) entry which is preliminary data.</text>
</comment>
<evidence type="ECO:0000256" key="3">
    <source>
        <dbReference type="ARBA" id="ARBA00015991"/>
    </source>
</evidence>
<keyword evidence="4 7" id="KW-0378">Hydrolase</keyword>
<dbReference type="RefSeq" id="WP_162364697.1">
    <property type="nucleotide sequence ID" value="NZ_WUBS01000002.1"/>
</dbReference>
<dbReference type="PANTHER" id="PTHR47268:SF4">
    <property type="entry name" value="ACYLPHOSPHATASE"/>
    <property type="match status" value="1"/>
</dbReference>
<gene>
    <name evidence="11" type="ORF">GRH90_04290</name>
</gene>
<comment type="similarity">
    <text evidence="1 7 9">Belongs to the acylphosphatase family.</text>
</comment>
<dbReference type="NCBIfam" id="NF011000">
    <property type="entry name" value="PRK14426.1"/>
    <property type="match status" value="1"/>
</dbReference>
<dbReference type="InterPro" id="IPR001792">
    <property type="entry name" value="Acylphosphatase-like_dom"/>
</dbReference>
<dbReference type="AlphaFoldDB" id="A0A845SDK9"/>
<organism evidence="11 12">
    <name type="scientific">Acerihabitans arboris</name>
    <dbReference type="NCBI Taxonomy" id="2691583"/>
    <lineage>
        <taxon>Bacteria</taxon>
        <taxon>Pseudomonadati</taxon>
        <taxon>Pseudomonadota</taxon>
        <taxon>Gammaproteobacteria</taxon>
        <taxon>Enterobacterales</taxon>
        <taxon>Pectobacteriaceae</taxon>
        <taxon>Acerihabitans</taxon>
    </lineage>
</organism>
<proteinExistence type="inferred from homology"/>
<keyword evidence="12" id="KW-1185">Reference proteome</keyword>
<feature type="domain" description="Acylphosphatase-like" evidence="10">
    <location>
        <begin position="5"/>
        <end position="92"/>
    </location>
</feature>
<evidence type="ECO:0000256" key="7">
    <source>
        <dbReference type="HAMAP-Rule" id="MF_01450"/>
    </source>
</evidence>
<dbReference type="InterPro" id="IPR017968">
    <property type="entry name" value="Acylphosphatase_CS"/>
</dbReference>
<dbReference type="InterPro" id="IPR036046">
    <property type="entry name" value="Acylphosphatase-like_dom_sf"/>
</dbReference>
<dbReference type="SUPFAM" id="SSF54975">
    <property type="entry name" value="Acylphosphatase/BLUF domain-like"/>
    <property type="match status" value="1"/>
</dbReference>
<comment type="catalytic activity">
    <reaction evidence="6 7 8">
        <text>an acyl phosphate + H2O = a carboxylate + phosphate + H(+)</text>
        <dbReference type="Rhea" id="RHEA:14965"/>
        <dbReference type="ChEBI" id="CHEBI:15377"/>
        <dbReference type="ChEBI" id="CHEBI:15378"/>
        <dbReference type="ChEBI" id="CHEBI:29067"/>
        <dbReference type="ChEBI" id="CHEBI:43474"/>
        <dbReference type="ChEBI" id="CHEBI:59918"/>
        <dbReference type="EC" id="3.6.1.7"/>
    </reaction>
</comment>
<reference evidence="11 12" key="2">
    <citation type="submission" date="2020-02" db="EMBL/GenBank/DDBJ databases">
        <title>The new genus of Enterobacteriales.</title>
        <authorList>
            <person name="Kim I.S."/>
        </authorList>
    </citation>
    <scope>NUCLEOTIDE SEQUENCE [LARGE SCALE GENOMIC DNA]</scope>
    <source>
        <strain evidence="11 12">SAP-6</strain>
    </source>
</reference>
<reference evidence="11 12" key="1">
    <citation type="submission" date="2019-12" db="EMBL/GenBank/DDBJ databases">
        <authorList>
            <person name="Lee S.D."/>
        </authorList>
    </citation>
    <scope>NUCLEOTIDE SEQUENCE [LARGE SCALE GENOMIC DNA]</scope>
    <source>
        <strain evidence="11 12">SAP-6</strain>
    </source>
</reference>
<evidence type="ECO:0000313" key="12">
    <source>
        <dbReference type="Proteomes" id="UP000461443"/>
    </source>
</evidence>
<evidence type="ECO:0000256" key="5">
    <source>
        <dbReference type="ARBA" id="ARBA00032904"/>
    </source>
</evidence>
<dbReference type="GO" id="GO:0003998">
    <property type="term" value="F:acylphosphatase activity"/>
    <property type="evidence" value="ECO:0007669"/>
    <property type="project" value="UniProtKB-UniRule"/>
</dbReference>
<evidence type="ECO:0000256" key="4">
    <source>
        <dbReference type="ARBA" id="ARBA00022801"/>
    </source>
</evidence>
<evidence type="ECO:0000256" key="2">
    <source>
        <dbReference type="ARBA" id="ARBA00012150"/>
    </source>
</evidence>
<feature type="active site" evidence="7 8">
    <location>
        <position position="20"/>
    </location>
</feature>
<dbReference type="InterPro" id="IPR028627">
    <property type="entry name" value="Acylphosphatase_bac"/>
</dbReference>
<evidence type="ECO:0000256" key="1">
    <source>
        <dbReference type="ARBA" id="ARBA00005614"/>
    </source>
</evidence>
<dbReference type="EMBL" id="WUBS01000002">
    <property type="protein sequence ID" value="NDL61979.1"/>
    <property type="molecule type" value="Genomic_DNA"/>
</dbReference>
<dbReference type="EC" id="3.6.1.7" evidence="2 7"/>
<dbReference type="HAMAP" id="MF_01450">
    <property type="entry name" value="Acylphosphatase_entero"/>
    <property type="match status" value="1"/>
</dbReference>
<dbReference type="Pfam" id="PF00708">
    <property type="entry name" value="Acylphosphatase"/>
    <property type="match status" value="1"/>
</dbReference>
<sequence>MGKVCTAVYVYGVVQGVGFRYSTQHQAKQLELSGYTRNQDDGGVEVVACGDQAQVDKLLAWLKQGGPRGAHIERILTEPKSVADFDGFQIRH</sequence>
<name>A0A845SDK9_9GAMM</name>
<evidence type="ECO:0000256" key="9">
    <source>
        <dbReference type="RuleBase" id="RU004168"/>
    </source>
</evidence>
<protein>
    <recommendedName>
        <fullName evidence="3 7">Acylphosphatase</fullName>
        <ecNumber evidence="2 7">3.6.1.7</ecNumber>
    </recommendedName>
    <alternativeName>
        <fullName evidence="5 7">Acylphosphate phosphohydrolase</fullName>
    </alternativeName>
</protein>
<feature type="active site" evidence="7 8">
    <location>
        <position position="38"/>
    </location>
</feature>
<evidence type="ECO:0000313" key="11">
    <source>
        <dbReference type="EMBL" id="NDL61979.1"/>
    </source>
</evidence>
<dbReference type="PANTHER" id="PTHR47268">
    <property type="entry name" value="ACYLPHOSPHATASE"/>
    <property type="match status" value="1"/>
</dbReference>
<evidence type="ECO:0000256" key="8">
    <source>
        <dbReference type="PROSITE-ProRule" id="PRU00520"/>
    </source>
</evidence>
<evidence type="ECO:0000259" key="10">
    <source>
        <dbReference type="PROSITE" id="PS51160"/>
    </source>
</evidence>
<accession>A0A845SDK9</accession>
<dbReference type="PROSITE" id="PS00150">
    <property type="entry name" value="ACYLPHOSPHATASE_1"/>
    <property type="match status" value="1"/>
</dbReference>
<dbReference type="InterPro" id="IPR020456">
    <property type="entry name" value="Acylphosphatase"/>
</dbReference>
<dbReference type="Gene3D" id="3.30.70.100">
    <property type="match status" value="1"/>
</dbReference>
<evidence type="ECO:0000256" key="6">
    <source>
        <dbReference type="ARBA" id="ARBA00047645"/>
    </source>
</evidence>